<dbReference type="Proteomes" id="UP000321245">
    <property type="component" value="Unassembled WGS sequence"/>
</dbReference>
<accession>A0A511NE45</accession>
<protein>
    <submittedName>
        <fullName evidence="1">Uncharacterized protein</fullName>
    </submittedName>
</protein>
<name>A0A511NE45_9FLAO</name>
<organism evidence="1 2">
    <name type="scientific">Empedobacter brevis NBRC 14943 = ATCC 43319</name>
    <dbReference type="NCBI Taxonomy" id="1218108"/>
    <lineage>
        <taxon>Bacteria</taxon>
        <taxon>Pseudomonadati</taxon>
        <taxon>Bacteroidota</taxon>
        <taxon>Flavobacteriia</taxon>
        <taxon>Flavobacteriales</taxon>
        <taxon>Weeksellaceae</taxon>
        <taxon>Empedobacter</taxon>
    </lineage>
</organism>
<evidence type="ECO:0000313" key="2">
    <source>
        <dbReference type="Proteomes" id="UP000321245"/>
    </source>
</evidence>
<keyword evidence="2" id="KW-1185">Reference proteome</keyword>
<dbReference type="GeneID" id="84649780"/>
<sequence length="139" mass="16507">MTLEKIETEFIIDDGSPSPKILSDSNNLFLNFMVDDENFNTITLKFLNYHIYKIGYPGNETLCYHPYTELGINSSDFYLVNDSMWMNELREIDKNHPYFSDKKWNSLNHYIITFHDDLFECIAKDFETTSQITFENIIF</sequence>
<dbReference type="RefSeq" id="WP_019975089.1">
    <property type="nucleotide sequence ID" value="NZ_BJXC01000004.1"/>
</dbReference>
<proteinExistence type="predicted"/>
<gene>
    <name evidence="1" type="ORF">EB1_08620</name>
</gene>
<dbReference type="AlphaFoldDB" id="A0A511NE45"/>
<comment type="caution">
    <text evidence="1">The sequence shown here is derived from an EMBL/GenBank/DDBJ whole genome shotgun (WGS) entry which is preliminary data.</text>
</comment>
<reference evidence="1 2" key="1">
    <citation type="submission" date="2019-07" db="EMBL/GenBank/DDBJ databases">
        <title>Whole genome shotgun sequence of Empedobacter brevis NBRC 14943.</title>
        <authorList>
            <person name="Hosoyama A."/>
            <person name="Uohara A."/>
            <person name="Ohji S."/>
            <person name="Ichikawa N."/>
        </authorList>
    </citation>
    <scope>NUCLEOTIDE SEQUENCE [LARGE SCALE GENOMIC DNA]</scope>
    <source>
        <strain evidence="1 2">NBRC 14943</strain>
    </source>
</reference>
<dbReference type="OrthoDB" id="5147465at2"/>
<dbReference type="EMBL" id="BJXC01000004">
    <property type="protein sequence ID" value="GEM51072.1"/>
    <property type="molecule type" value="Genomic_DNA"/>
</dbReference>
<evidence type="ECO:0000313" key="1">
    <source>
        <dbReference type="EMBL" id="GEM51072.1"/>
    </source>
</evidence>
<dbReference type="STRING" id="1218108.GCA_000382425_01594"/>